<dbReference type="GO" id="GO:0005886">
    <property type="term" value="C:plasma membrane"/>
    <property type="evidence" value="ECO:0007669"/>
    <property type="project" value="UniProtKB-SubCell"/>
</dbReference>
<keyword evidence="4 13" id="KW-1003">Cell membrane</keyword>
<name>A0A420E750_9ALTE</name>
<evidence type="ECO:0000256" key="5">
    <source>
        <dbReference type="ARBA" id="ARBA00022519"/>
    </source>
</evidence>
<dbReference type="Pfam" id="PF01654">
    <property type="entry name" value="Cyt_bd_oxida_I"/>
    <property type="match status" value="1"/>
</dbReference>
<keyword evidence="6 13" id="KW-0349">Heme</keyword>
<dbReference type="GO" id="GO:0009055">
    <property type="term" value="F:electron transfer activity"/>
    <property type="evidence" value="ECO:0007669"/>
    <property type="project" value="UniProtKB-UniRule"/>
</dbReference>
<evidence type="ECO:0000256" key="6">
    <source>
        <dbReference type="ARBA" id="ARBA00022617"/>
    </source>
</evidence>
<keyword evidence="12 13" id="KW-0472">Membrane</keyword>
<evidence type="ECO:0000256" key="8">
    <source>
        <dbReference type="ARBA" id="ARBA00022723"/>
    </source>
</evidence>
<dbReference type="PIRSF" id="PIRSF006446">
    <property type="entry name" value="Cyt_quinol_oxidase_1"/>
    <property type="match status" value="1"/>
</dbReference>
<keyword evidence="10 13" id="KW-1133">Transmembrane helix</keyword>
<feature type="transmembrane region" description="Helical" evidence="13">
    <location>
        <begin position="185"/>
        <end position="209"/>
    </location>
</feature>
<dbReference type="OrthoDB" id="9807042at2"/>
<keyword evidence="8 13" id="KW-0479">Metal-binding</keyword>
<evidence type="ECO:0000256" key="11">
    <source>
        <dbReference type="ARBA" id="ARBA00023004"/>
    </source>
</evidence>
<keyword evidence="15" id="KW-1185">Reference proteome</keyword>
<feature type="transmembrane region" description="Helical" evidence="13">
    <location>
        <begin position="92"/>
        <end position="117"/>
    </location>
</feature>
<evidence type="ECO:0000256" key="2">
    <source>
        <dbReference type="ARBA" id="ARBA00009819"/>
    </source>
</evidence>
<dbReference type="GO" id="GO:0046872">
    <property type="term" value="F:metal ion binding"/>
    <property type="evidence" value="ECO:0007669"/>
    <property type="project" value="UniProtKB-UniRule"/>
</dbReference>
<dbReference type="RefSeq" id="WP_120356708.1">
    <property type="nucleotide sequence ID" value="NZ_RAQO01000012.1"/>
</dbReference>
<comment type="similarity">
    <text evidence="2 13">Belongs to the cytochrome ubiquinol oxidase subunit 1 family.</text>
</comment>
<feature type="transmembrane region" description="Helical" evidence="13">
    <location>
        <begin position="55"/>
        <end position="72"/>
    </location>
</feature>
<proteinExistence type="inferred from homology"/>
<evidence type="ECO:0000313" key="15">
    <source>
        <dbReference type="Proteomes" id="UP000286482"/>
    </source>
</evidence>
<dbReference type="EMBL" id="RAQO01000012">
    <property type="protein sequence ID" value="RKF13295.1"/>
    <property type="molecule type" value="Genomic_DNA"/>
</dbReference>
<evidence type="ECO:0000256" key="4">
    <source>
        <dbReference type="ARBA" id="ARBA00022475"/>
    </source>
</evidence>
<evidence type="ECO:0000256" key="12">
    <source>
        <dbReference type="ARBA" id="ARBA00023136"/>
    </source>
</evidence>
<dbReference type="GO" id="GO:0070069">
    <property type="term" value="C:cytochrome complex"/>
    <property type="evidence" value="ECO:0007669"/>
    <property type="project" value="UniProtKB-UniRule"/>
</dbReference>
<organism evidence="14 15">
    <name type="scientific">Alginatibacterium sediminis</name>
    <dbReference type="NCBI Taxonomy" id="2164068"/>
    <lineage>
        <taxon>Bacteria</taxon>
        <taxon>Pseudomonadati</taxon>
        <taxon>Pseudomonadota</taxon>
        <taxon>Gammaproteobacteria</taxon>
        <taxon>Alteromonadales</taxon>
        <taxon>Alteromonadaceae</taxon>
        <taxon>Alginatibacterium</taxon>
    </lineage>
</organism>
<keyword evidence="7 13" id="KW-0812">Transmembrane</keyword>
<dbReference type="PANTHER" id="PTHR30365">
    <property type="entry name" value="CYTOCHROME D UBIQUINOL OXIDASE"/>
    <property type="match status" value="1"/>
</dbReference>
<accession>A0A420E750</accession>
<keyword evidence="9 13" id="KW-0249">Electron transport</keyword>
<dbReference type="GO" id="GO:0016682">
    <property type="term" value="F:oxidoreductase activity, acting on diphenols and related substances as donors, oxygen as acceptor"/>
    <property type="evidence" value="ECO:0007669"/>
    <property type="project" value="TreeGrafter"/>
</dbReference>
<keyword evidence="5" id="KW-0997">Cell inner membrane</keyword>
<dbReference type="Proteomes" id="UP000286482">
    <property type="component" value="Unassembled WGS sequence"/>
</dbReference>
<comment type="subcellular location">
    <subcellularLocation>
        <location evidence="1">Cell inner membrane</location>
        <topology evidence="1">Multi-pass membrane protein</topology>
    </subcellularLocation>
</comment>
<feature type="transmembrane region" description="Helical" evidence="13">
    <location>
        <begin position="389"/>
        <end position="410"/>
    </location>
</feature>
<dbReference type="GO" id="GO:0019646">
    <property type="term" value="P:aerobic electron transport chain"/>
    <property type="evidence" value="ECO:0007669"/>
    <property type="project" value="InterPro"/>
</dbReference>
<feature type="transmembrane region" description="Helical" evidence="13">
    <location>
        <begin position="20"/>
        <end position="43"/>
    </location>
</feature>
<sequence>MNETLVELSRLQFALVAMYHFIFVPLTLGLSFMLAIMESIYVMTNKPIYKEMTKFWGKLFGINFALGVATGLTMEFQFGMNWSYYAHYVGDIFGAPLAIEGLMAFFLESTFVGLFFFGWDRLSKRKHLMVTWLVAFGSNFSALWILVANGWMQHPVGAEFNIDTMRMEMASFAELVFNPVAQVKFVHTVSAGYVTGAMFVLSISAYYLLKNRDVAFARRSFAIAASFGLASVLSVIVLGDESGYELGDVQQVKLAAIEAEWETQEAPASFTLFGVPNDETQTTDYAIKVPYLMGIIATRSVTEEVMGIKELKELHRERIYEGIEAYRLAEQIRGGDESPELRAEFEANKRYLGYALLLEPFTDDMANPSAEAIDQTVEYSIPKVAPLFWSFRIMVVSGMIMLGVFALSFYYSTRHRITKPRWLLKSALFALPLPWIASEAGWFVAEYGRQPWSIAEVLPVHTSVSNLNVSDVVFSLSMFTLFYLVMFIIGFYLMQKFAKKGPSAYAAEQKAAEQQLTGLDS</sequence>
<protein>
    <submittedName>
        <fullName evidence="14">Cytochrome bd-I ubiquinol oxidase subunit CydA</fullName>
    </submittedName>
</protein>
<feature type="transmembrane region" description="Helical" evidence="13">
    <location>
        <begin position="129"/>
        <end position="147"/>
    </location>
</feature>
<dbReference type="PANTHER" id="PTHR30365:SF0">
    <property type="entry name" value="CYTOCHROME BD-I UBIQUINOL OXIDASE SUBUNIT 1"/>
    <property type="match status" value="1"/>
</dbReference>
<gene>
    <name evidence="14" type="ORF">DBZ36_19755</name>
</gene>
<dbReference type="GO" id="GO:0020037">
    <property type="term" value="F:heme binding"/>
    <property type="evidence" value="ECO:0007669"/>
    <property type="project" value="TreeGrafter"/>
</dbReference>
<evidence type="ECO:0000256" key="3">
    <source>
        <dbReference type="ARBA" id="ARBA00022448"/>
    </source>
</evidence>
<feature type="transmembrane region" description="Helical" evidence="13">
    <location>
        <begin position="472"/>
        <end position="493"/>
    </location>
</feature>
<evidence type="ECO:0000256" key="1">
    <source>
        <dbReference type="ARBA" id="ARBA00004429"/>
    </source>
</evidence>
<evidence type="ECO:0000256" key="7">
    <source>
        <dbReference type="ARBA" id="ARBA00022692"/>
    </source>
</evidence>
<evidence type="ECO:0000313" key="14">
    <source>
        <dbReference type="EMBL" id="RKF13295.1"/>
    </source>
</evidence>
<dbReference type="InterPro" id="IPR002585">
    <property type="entry name" value="Cyt-d_ubiquinol_oxidase_su_1"/>
</dbReference>
<evidence type="ECO:0000256" key="10">
    <source>
        <dbReference type="ARBA" id="ARBA00022989"/>
    </source>
</evidence>
<feature type="transmembrane region" description="Helical" evidence="13">
    <location>
        <begin position="221"/>
        <end position="239"/>
    </location>
</feature>
<keyword evidence="3 13" id="KW-0813">Transport</keyword>
<reference evidence="14 15" key="1">
    <citation type="submission" date="2018-09" db="EMBL/GenBank/DDBJ databases">
        <authorList>
            <person name="Wang Z."/>
        </authorList>
    </citation>
    <scope>NUCLEOTIDE SEQUENCE [LARGE SCALE GENOMIC DNA]</scope>
    <source>
        <strain evidence="14 15">ALS 81</strain>
    </source>
</reference>
<feature type="transmembrane region" description="Helical" evidence="13">
    <location>
        <begin position="422"/>
        <end position="445"/>
    </location>
</feature>
<keyword evidence="11 13" id="KW-0408">Iron</keyword>
<evidence type="ECO:0000256" key="9">
    <source>
        <dbReference type="ARBA" id="ARBA00022982"/>
    </source>
</evidence>
<comment type="caution">
    <text evidence="14">The sequence shown here is derived from an EMBL/GenBank/DDBJ whole genome shotgun (WGS) entry which is preliminary data.</text>
</comment>
<evidence type="ECO:0000256" key="13">
    <source>
        <dbReference type="PIRNR" id="PIRNR006446"/>
    </source>
</evidence>
<dbReference type="AlphaFoldDB" id="A0A420E750"/>